<dbReference type="EMBL" id="HACG01041170">
    <property type="protein sequence ID" value="CEK88035.1"/>
    <property type="molecule type" value="Transcribed_RNA"/>
</dbReference>
<evidence type="ECO:0000313" key="3">
    <source>
        <dbReference type="EMBL" id="CEK88035.1"/>
    </source>
</evidence>
<protein>
    <submittedName>
        <fullName evidence="2">Uncharacterized protein</fullName>
    </submittedName>
</protein>
<accession>A0A0B7B4U3</accession>
<dbReference type="EMBL" id="HACG01041168">
    <property type="protein sequence ID" value="CEK88033.1"/>
    <property type="molecule type" value="Transcribed_RNA"/>
</dbReference>
<evidence type="ECO:0000313" key="1">
    <source>
        <dbReference type="EMBL" id="CEK88029.1"/>
    </source>
</evidence>
<sequence length="56" mass="5876">MIGVICKCSDAGLAALSSRKRELPNPTNHELVDAYALTGVAKKTQEIAPTLAFSSS</sequence>
<organism evidence="2">
    <name type="scientific">Arion vulgaris</name>
    <dbReference type="NCBI Taxonomy" id="1028688"/>
    <lineage>
        <taxon>Eukaryota</taxon>
        <taxon>Metazoa</taxon>
        <taxon>Spiralia</taxon>
        <taxon>Lophotrochozoa</taxon>
        <taxon>Mollusca</taxon>
        <taxon>Gastropoda</taxon>
        <taxon>Heterobranchia</taxon>
        <taxon>Euthyneura</taxon>
        <taxon>Panpulmonata</taxon>
        <taxon>Eupulmonata</taxon>
        <taxon>Stylommatophora</taxon>
        <taxon>Helicina</taxon>
        <taxon>Arionoidea</taxon>
        <taxon>Arionidae</taxon>
        <taxon>Arion</taxon>
    </lineage>
</organism>
<reference evidence="2" key="1">
    <citation type="submission" date="2014-12" db="EMBL/GenBank/DDBJ databases">
        <title>Insight into the proteome of Arion vulgaris.</title>
        <authorList>
            <person name="Aradska J."/>
            <person name="Bulat T."/>
            <person name="Smidak R."/>
            <person name="Sarate P."/>
            <person name="Gangsoo J."/>
            <person name="Sialana F."/>
            <person name="Bilban M."/>
            <person name="Lubec G."/>
        </authorList>
    </citation>
    <scope>NUCLEOTIDE SEQUENCE</scope>
    <source>
        <tissue evidence="2">Skin</tissue>
    </source>
</reference>
<name>A0A0B7B4U3_9EUPU</name>
<dbReference type="EMBL" id="HACG01041164">
    <property type="protein sequence ID" value="CEK88029.1"/>
    <property type="molecule type" value="Transcribed_RNA"/>
</dbReference>
<proteinExistence type="predicted"/>
<evidence type="ECO:0000313" key="2">
    <source>
        <dbReference type="EMBL" id="CEK88033.1"/>
    </source>
</evidence>
<gene>
    <name evidence="2" type="primary">ORF162748</name>
    <name evidence="1" type="synonym">ORF162731</name>
    <name evidence="3" type="synonym">ORF162754</name>
</gene>
<dbReference type="AlphaFoldDB" id="A0A0B7B4U3"/>